<dbReference type="Gene3D" id="3.30.200.20">
    <property type="entry name" value="Phosphorylase Kinase, domain 1"/>
    <property type="match status" value="1"/>
</dbReference>
<evidence type="ECO:0000313" key="3">
    <source>
        <dbReference type="Proteomes" id="UP000295416"/>
    </source>
</evidence>
<keyword evidence="2" id="KW-0808">Transferase</keyword>
<proteinExistence type="predicted"/>
<dbReference type="AlphaFoldDB" id="A0A4V2SKP5"/>
<dbReference type="SUPFAM" id="SSF56112">
    <property type="entry name" value="Protein kinase-like (PK-like)"/>
    <property type="match status" value="1"/>
</dbReference>
<dbReference type="InterPro" id="IPR051678">
    <property type="entry name" value="AGP_Transferase"/>
</dbReference>
<dbReference type="GO" id="GO:0016301">
    <property type="term" value="F:kinase activity"/>
    <property type="evidence" value="ECO:0007669"/>
    <property type="project" value="UniProtKB-KW"/>
</dbReference>
<dbReference type="InterPro" id="IPR002575">
    <property type="entry name" value="Aminoglycoside_PTrfase"/>
</dbReference>
<protein>
    <submittedName>
        <fullName evidence="2">Aminoglycoside phosphotransferase (APT) family kinase protein</fullName>
    </submittedName>
</protein>
<dbReference type="InterPro" id="IPR011009">
    <property type="entry name" value="Kinase-like_dom_sf"/>
</dbReference>
<keyword evidence="2" id="KW-0418">Kinase</keyword>
<dbReference type="PANTHER" id="PTHR21310">
    <property type="entry name" value="AMINOGLYCOSIDE PHOSPHOTRANSFERASE-RELATED-RELATED"/>
    <property type="match status" value="1"/>
</dbReference>
<feature type="domain" description="Aminoglycoside phosphotransferase" evidence="1">
    <location>
        <begin position="32"/>
        <end position="249"/>
    </location>
</feature>
<keyword evidence="3" id="KW-1185">Reference proteome</keyword>
<accession>A0A4V2SKP5</accession>
<dbReference type="OrthoDB" id="3806873at2"/>
<evidence type="ECO:0000313" key="2">
    <source>
        <dbReference type="EMBL" id="TCP20336.1"/>
    </source>
</evidence>
<dbReference type="EMBL" id="SLXK01000052">
    <property type="protein sequence ID" value="TCP20336.1"/>
    <property type="molecule type" value="Genomic_DNA"/>
</dbReference>
<reference evidence="2 3" key="1">
    <citation type="submission" date="2019-03" db="EMBL/GenBank/DDBJ databases">
        <title>Genomic Encyclopedia of Type Strains, Phase IV (KMG-IV): sequencing the most valuable type-strain genomes for metagenomic binning, comparative biology and taxonomic classification.</title>
        <authorList>
            <person name="Goeker M."/>
        </authorList>
    </citation>
    <scope>NUCLEOTIDE SEQUENCE [LARGE SCALE GENOMIC DNA]</scope>
    <source>
        <strain evidence="2 3">DSM 19377</strain>
    </source>
</reference>
<dbReference type="Proteomes" id="UP000295416">
    <property type="component" value="Unassembled WGS sequence"/>
</dbReference>
<name>A0A4V2SKP5_9BACL</name>
<gene>
    <name evidence="2" type="ORF">EV207_1529</name>
</gene>
<dbReference type="Gene3D" id="3.90.1200.10">
    <property type="match status" value="1"/>
</dbReference>
<comment type="caution">
    <text evidence="2">The sequence shown here is derived from an EMBL/GenBank/DDBJ whole genome shotgun (WGS) entry which is preliminary data.</text>
</comment>
<dbReference type="Pfam" id="PF01636">
    <property type="entry name" value="APH"/>
    <property type="match status" value="1"/>
</dbReference>
<dbReference type="PANTHER" id="PTHR21310:SF42">
    <property type="entry name" value="BIFUNCTIONAL AAC_APH"/>
    <property type="match status" value="1"/>
</dbReference>
<organism evidence="2 3">
    <name type="scientific">Scopulibacillus darangshiensis</name>
    <dbReference type="NCBI Taxonomy" id="442528"/>
    <lineage>
        <taxon>Bacteria</taxon>
        <taxon>Bacillati</taxon>
        <taxon>Bacillota</taxon>
        <taxon>Bacilli</taxon>
        <taxon>Bacillales</taxon>
        <taxon>Sporolactobacillaceae</taxon>
        <taxon>Scopulibacillus</taxon>
    </lineage>
</organism>
<sequence>MNEPWTPEQVVSERAAAGLIAAQFPALPPLSIVEYGKGFDNTVYLVNNDYIFRFPRRQIAVELLKTESSLLPKLVNFLPLSIPEPVFLGKPSDDYPWPFTGYKVVRGDTPGKLTRAQHMGAAEPIAHFLRKLHSFPVEMAERCGVKQDALGRIDLAKRIPMLEENVKKLGAFGVWENIGQLENYLESLCVVKPTGKAVLTHGDIHIRNIVVNKRGVLSGVIDWGDTHIGDPAVDLAFIYSFLPPEGRQIFFNIYGEVDVSTKKIARFKAIYTTVLLLLYGHDHNDDKLVAAARDSLNLALEG</sequence>
<evidence type="ECO:0000259" key="1">
    <source>
        <dbReference type="Pfam" id="PF01636"/>
    </source>
</evidence>
<dbReference type="RefSeq" id="WP_132748030.1">
    <property type="nucleotide sequence ID" value="NZ_SLXK01000052.1"/>
</dbReference>